<protein>
    <submittedName>
        <fullName evidence="1">Uncharacterized protein</fullName>
    </submittedName>
</protein>
<gene>
    <name evidence="1" type="ORF">HUW51_17055</name>
</gene>
<accession>A0A7G7GB13</accession>
<proteinExistence type="predicted"/>
<dbReference type="RefSeq" id="WP_185270828.1">
    <property type="nucleotide sequence ID" value="NZ_CP055156.1"/>
</dbReference>
<dbReference type="InterPro" id="IPR013320">
    <property type="entry name" value="ConA-like_dom_sf"/>
</dbReference>
<dbReference type="AlphaFoldDB" id="A0A7G7GB13"/>
<sequence>MQAIQIRDHQTAKDWVNVENLLSLEAAKNHKVSIPKTDGRLDTFFNLANGFAIAVTVVLRNGRLQINQIRTNGDNTVTGWTFQYSGTDLIFSLRNNYGTLSSGRKGWQIPVNLSNNIIYRIVFVNVSTSSAFFLVNNKYYAAVTGGTGSFTSITPVSEGVTIGPKYDNSEYNDCLIGDLVFFSRSLTVIEAELLRLEISNIPSRFHTNCVGFWTFNHRYGRKAWDSVEMFNYAKGDRTSALALSGFTYGNKWAIEGDKAVFNINRSAIVENGHTAFVQLIGAAPKISVTDWFFTTITFTIVDSFDGDGVYLSGQNNYDRFVANSGYYKNAGTYSYTTLVQNTHNALAMFRLDFIANANNTTGSINNIVVRTWNTLTANHGELINYTDDETKIYLNGSIALIFGSAGKAASTFTGSIGDGSAQFSRVEVGFSAYRSFYLTSSANYSIIAGLSNQSGFGAYLRLTVSDTNGNVLATVNGPSTGGITVPMAKKTLDFVSPENGNIILTLAGIGSTAGTYGITDRIDIVQKNPVNYSQWVDYYQKKPVFRFDSERKDLITGLPEPVNALKMLNNKRVLISPTLNNLPSGTLMFAFYLTENPTKTEYLFGSSRIDTGTGYTDIYFDANGALLYGTNRANLASCNLKTANGVITKGFNLVTIGHQNTRAGFENAGGFKVAVNGRYIPFTLSSVINSTVYGNLVADLATAQGLGLKITGTSLGGVQAHAYSNYFTSGYFIYFGYYSNVLSQADNLKAFRNLLFNFSGFRLVSGFTMNQLNAGVINGSGTTARTLSFPDHTAAELDPLNPDYILTPINNLR</sequence>
<dbReference type="KEGG" id="aswu:HUW51_17055"/>
<dbReference type="SUPFAM" id="SSF49899">
    <property type="entry name" value="Concanavalin A-like lectins/glucanases"/>
    <property type="match status" value="1"/>
</dbReference>
<organism evidence="1 2">
    <name type="scientific">Adhaeribacter swui</name>
    <dbReference type="NCBI Taxonomy" id="2086471"/>
    <lineage>
        <taxon>Bacteria</taxon>
        <taxon>Pseudomonadati</taxon>
        <taxon>Bacteroidota</taxon>
        <taxon>Cytophagia</taxon>
        <taxon>Cytophagales</taxon>
        <taxon>Hymenobacteraceae</taxon>
        <taxon>Adhaeribacter</taxon>
    </lineage>
</organism>
<keyword evidence="2" id="KW-1185">Reference proteome</keyword>
<dbReference type="GO" id="GO:0004553">
    <property type="term" value="F:hydrolase activity, hydrolyzing O-glycosyl compounds"/>
    <property type="evidence" value="ECO:0007669"/>
    <property type="project" value="UniProtKB-ARBA"/>
</dbReference>
<evidence type="ECO:0000313" key="1">
    <source>
        <dbReference type="EMBL" id="QNF34347.1"/>
    </source>
</evidence>
<name>A0A7G7GB13_9BACT</name>
<dbReference type="EMBL" id="CP055156">
    <property type="protein sequence ID" value="QNF34347.1"/>
    <property type="molecule type" value="Genomic_DNA"/>
</dbReference>
<dbReference type="Proteomes" id="UP000515237">
    <property type="component" value="Chromosome"/>
</dbReference>
<dbReference type="GO" id="GO:0005975">
    <property type="term" value="P:carbohydrate metabolic process"/>
    <property type="evidence" value="ECO:0007669"/>
    <property type="project" value="UniProtKB-ARBA"/>
</dbReference>
<reference evidence="1 2" key="1">
    <citation type="journal article" date="2018" name="Int. J. Syst. Evol. Microbiol.">
        <title>Adhaeribacter swui sp. nov., isolated from wet mud.</title>
        <authorList>
            <person name="Kim D.U."/>
            <person name="Kim K.W."/>
            <person name="Kang M.S."/>
            <person name="Kim J.Y."/>
            <person name="Jang J.H."/>
            <person name="Kim M.K."/>
        </authorList>
    </citation>
    <scope>NUCLEOTIDE SEQUENCE [LARGE SCALE GENOMIC DNA]</scope>
    <source>
        <strain evidence="1 2">KCTC 52873</strain>
    </source>
</reference>
<evidence type="ECO:0000313" key="2">
    <source>
        <dbReference type="Proteomes" id="UP000515237"/>
    </source>
</evidence>